<sequence length="474" mass="49500">MTSIATDRAIGVVGAGTMGGGIAQVAAAAGHPVRLFDAVAGAADAGKARIAEGLAKVVARGKMTAAARDALLGRIETVAALDAMADAALVLEAIVEDLDAKRQLFTALEEIVGPDVLLATNTSSLSVTAIARPLARPERLIGLHFFNPAPIMKLVEVISGVATAPTVAATAYATAEAWGKIAVHAKSTPGFIVNRVARPYYAEALRLYEEQVADPATLDALLTEGAGFRMGPFALMDLIGHDVNYAVCRSVFDAFYQDPRFRPSITQLELVNAGRLGRKTGQGVYSYAAGAAPPRPATLTGPSDAPPIPGFDPAREMEVDGVLVTSTDGRTAARLARARGTPVVVCDLITPETGRRLGFATSPDVPDAVVHRLRTSLDALGIVATRLPDWPGLVVMRTIAMLANEGFEAVMQGVADEAGVDAAMRSGVNYPKGPIGWGREIGLGRVLATLDHIHAVTGDPRYRASMALRFAAEA</sequence>
<dbReference type="Pfam" id="PF18321">
    <property type="entry name" value="3HCDH_RFF"/>
    <property type="match status" value="1"/>
</dbReference>
<dbReference type="InterPro" id="IPR006176">
    <property type="entry name" value="3-OHacyl-CoA_DH_NAD-bd"/>
</dbReference>
<organism evidence="5 6">
    <name type="scientific">Roseospira marina</name>
    <dbReference type="NCBI Taxonomy" id="140057"/>
    <lineage>
        <taxon>Bacteria</taxon>
        <taxon>Pseudomonadati</taxon>
        <taxon>Pseudomonadota</taxon>
        <taxon>Alphaproteobacteria</taxon>
        <taxon>Rhodospirillales</taxon>
        <taxon>Rhodospirillaceae</taxon>
        <taxon>Roseospira</taxon>
    </lineage>
</organism>
<accession>A0A5M6ICY6</accession>
<dbReference type="Gene3D" id="1.10.1040.50">
    <property type="match status" value="1"/>
</dbReference>
<name>A0A5M6ICY6_9PROT</name>
<dbReference type="AlphaFoldDB" id="A0A5M6ICY6"/>
<dbReference type="GO" id="GO:0070403">
    <property type="term" value="F:NAD+ binding"/>
    <property type="evidence" value="ECO:0007669"/>
    <property type="project" value="InterPro"/>
</dbReference>
<gene>
    <name evidence="5" type="ORF">F1188_06845</name>
</gene>
<dbReference type="GO" id="GO:0006635">
    <property type="term" value="P:fatty acid beta-oxidation"/>
    <property type="evidence" value="ECO:0007669"/>
    <property type="project" value="TreeGrafter"/>
</dbReference>
<dbReference type="Proteomes" id="UP000324065">
    <property type="component" value="Unassembled WGS sequence"/>
</dbReference>
<evidence type="ECO:0000313" key="6">
    <source>
        <dbReference type="Proteomes" id="UP000324065"/>
    </source>
</evidence>
<keyword evidence="1" id="KW-0560">Oxidoreductase</keyword>
<dbReference type="SUPFAM" id="SSF48179">
    <property type="entry name" value="6-phosphogluconate dehydrogenase C-terminal domain-like"/>
    <property type="match status" value="2"/>
</dbReference>
<dbReference type="Pfam" id="PF00725">
    <property type="entry name" value="3HCDH"/>
    <property type="match status" value="2"/>
</dbReference>
<dbReference type="InterPro" id="IPR008927">
    <property type="entry name" value="6-PGluconate_DH-like_C_sf"/>
</dbReference>
<protein>
    <submittedName>
        <fullName evidence="5">3-hydroxyacyl-CoA dehydrogenase</fullName>
    </submittedName>
</protein>
<dbReference type="PANTHER" id="PTHR48075">
    <property type="entry name" value="3-HYDROXYACYL-COA DEHYDROGENASE FAMILY PROTEIN"/>
    <property type="match status" value="1"/>
</dbReference>
<evidence type="ECO:0000259" key="2">
    <source>
        <dbReference type="Pfam" id="PF00725"/>
    </source>
</evidence>
<evidence type="ECO:0000259" key="4">
    <source>
        <dbReference type="Pfam" id="PF18321"/>
    </source>
</evidence>
<feature type="domain" description="3-hydroxybutyryl-CoA dehydrogenase reduced Rossmann-fold" evidence="4">
    <location>
        <begin position="324"/>
        <end position="391"/>
    </location>
</feature>
<dbReference type="PROSITE" id="PS00067">
    <property type="entry name" value="3HCDH"/>
    <property type="match status" value="1"/>
</dbReference>
<dbReference type="FunFam" id="3.40.50.720:FF:000009">
    <property type="entry name" value="Fatty oxidation complex, alpha subunit"/>
    <property type="match status" value="1"/>
</dbReference>
<dbReference type="OrthoDB" id="9771883at2"/>
<dbReference type="InterPro" id="IPR041040">
    <property type="entry name" value="3HCDH_RFF"/>
</dbReference>
<dbReference type="InterPro" id="IPR006180">
    <property type="entry name" value="3-OHacyl-CoA_DH_CS"/>
</dbReference>
<dbReference type="InterPro" id="IPR036291">
    <property type="entry name" value="NAD(P)-bd_dom_sf"/>
</dbReference>
<dbReference type="SUPFAM" id="SSF51735">
    <property type="entry name" value="NAD(P)-binding Rossmann-fold domains"/>
    <property type="match status" value="1"/>
</dbReference>
<dbReference type="PANTHER" id="PTHR48075:SF5">
    <property type="entry name" value="3-HYDROXYBUTYRYL-COA DEHYDROGENASE"/>
    <property type="match status" value="1"/>
</dbReference>
<reference evidence="5 6" key="1">
    <citation type="submission" date="2019-09" db="EMBL/GenBank/DDBJ databases">
        <title>Genome sequence of Roseospira marina, one of the more divergent members of the non-sulfur purple photosynthetic bacterial family, the Rhodospirillaceae.</title>
        <authorList>
            <person name="Meyer T."/>
            <person name="Kyndt J."/>
        </authorList>
    </citation>
    <scope>NUCLEOTIDE SEQUENCE [LARGE SCALE GENOMIC DNA]</scope>
    <source>
        <strain evidence="5 6">DSM 15113</strain>
    </source>
</reference>
<dbReference type="Gene3D" id="3.40.50.720">
    <property type="entry name" value="NAD(P)-binding Rossmann-like Domain"/>
    <property type="match status" value="1"/>
</dbReference>
<dbReference type="GO" id="GO:0008691">
    <property type="term" value="F:3-hydroxybutyryl-CoA dehydrogenase activity"/>
    <property type="evidence" value="ECO:0007669"/>
    <property type="project" value="TreeGrafter"/>
</dbReference>
<comment type="caution">
    <text evidence="5">The sequence shown here is derived from an EMBL/GenBank/DDBJ whole genome shotgun (WGS) entry which is preliminary data.</text>
</comment>
<dbReference type="Pfam" id="PF02737">
    <property type="entry name" value="3HCDH_N"/>
    <property type="match status" value="1"/>
</dbReference>
<dbReference type="EMBL" id="VWPJ01000005">
    <property type="protein sequence ID" value="KAA5606140.1"/>
    <property type="molecule type" value="Genomic_DNA"/>
</dbReference>
<proteinExistence type="predicted"/>
<dbReference type="RefSeq" id="WP_150061662.1">
    <property type="nucleotide sequence ID" value="NZ_JACHII010000007.1"/>
</dbReference>
<evidence type="ECO:0000259" key="3">
    <source>
        <dbReference type="Pfam" id="PF02737"/>
    </source>
</evidence>
<feature type="domain" description="3-hydroxyacyl-CoA dehydrogenase C-terminal" evidence="2">
    <location>
        <begin position="392"/>
        <end position="469"/>
    </location>
</feature>
<keyword evidence="6" id="KW-1185">Reference proteome</keyword>
<evidence type="ECO:0000313" key="5">
    <source>
        <dbReference type="EMBL" id="KAA5606140.1"/>
    </source>
</evidence>
<feature type="domain" description="3-hydroxyacyl-CoA dehydrogenase C-terminal" evidence="2">
    <location>
        <begin position="190"/>
        <end position="287"/>
    </location>
</feature>
<evidence type="ECO:0000256" key="1">
    <source>
        <dbReference type="ARBA" id="ARBA00023002"/>
    </source>
</evidence>
<dbReference type="InterPro" id="IPR006108">
    <property type="entry name" value="3HC_DH_C"/>
</dbReference>
<feature type="domain" description="3-hydroxyacyl-CoA dehydrogenase NAD binding" evidence="3">
    <location>
        <begin position="10"/>
        <end position="187"/>
    </location>
</feature>